<organism evidence="5 6">
    <name type="scientific">Cirrhinus mrigala</name>
    <name type="common">Mrigala</name>
    <dbReference type="NCBI Taxonomy" id="683832"/>
    <lineage>
        <taxon>Eukaryota</taxon>
        <taxon>Metazoa</taxon>
        <taxon>Chordata</taxon>
        <taxon>Craniata</taxon>
        <taxon>Vertebrata</taxon>
        <taxon>Euteleostomi</taxon>
        <taxon>Actinopterygii</taxon>
        <taxon>Neopterygii</taxon>
        <taxon>Teleostei</taxon>
        <taxon>Ostariophysi</taxon>
        <taxon>Cypriniformes</taxon>
        <taxon>Cyprinidae</taxon>
        <taxon>Labeoninae</taxon>
        <taxon>Labeonini</taxon>
        <taxon>Cirrhinus</taxon>
    </lineage>
</organism>
<dbReference type="Pfam" id="PF07686">
    <property type="entry name" value="V-set"/>
    <property type="match status" value="1"/>
</dbReference>
<dbReference type="AlphaFoldDB" id="A0ABD0MVW9"/>
<keyword evidence="6" id="KW-1185">Reference proteome</keyword>
<evidence type="ECO:0000313" key="6">
    <source>
        <dbReference type="Proteomes" id="UP001529510"/>
    </source>
</evidence>
<dbReference type="InterPro" id="IPR013783">
    <property type="entry name" value="Ig-like_fold"/>
</dbReference>
<keyword evidence="2" id="KW-0812">Transmembrane</keyword>
<dbReference type="InterPro" id="IPR050671">
    <property type="entry name" value="CD300_family_receptors"/>
</dbReference>
<dbReference type="Gene3D" id="2.60.40.10">
    <property type="entry name" value="Immunoglobulins"/>
    <property type="match status" value="1"/>
</dbReference>
<dbReference type="PANTHER" id="PTHR11860:SF87">
    <property type="entry name" value="CMRF35-LIKE MOLECULE 8"/>
    <property type="match status" value="1"/>
</dbReference>
<dbReference type="SUPFAM" id="SSF48726">
    <property type="entry name" value="Immunoglobulin"/>
    <property type="match status" value="1"/>
</dbReference>
<evidence type="ECO:0000256" key="2">
    <source>
        <dbReference type="ARBA" id="ARBA00022692"/>
    </source>
</evidence>
<evidence type="ECO:0000259" key="4">
    <source>
        <dbReference type="PROSITE" id="PS50835"/>
    </source>
</evidence>
<proteinExistence type="predicted"/>
<accession>A0ABD0MVW9</accession>
<dbReference type="InterPro" id="IPR003599">
    <property type="entry name" value="Ig_sub"/>
</dbReference>
<feature type="non-terminal residue" evidence="5">
    <location>
        <position position="101"/>
    </location>
</feature>
<gene>
    <name evidence="5" type="ORF">M9458_050978</name>
</gene>
<evidence type="ECO:0000256" key="3">
    <source>
        <dbReference type="ARBA" id="ARBA00023136"/>
    </source>
</evidence>
<feature type="domain" description="Ig-like" evidence="4">
    <location>
        <begin position="14"/>
        <end position="92"/>
    </location>
</feature>
<reference evidence="5 6" key="1">
    <citation type="submission" date="2024-05" db="EMBL/GenBank/DDBJ databases">
        <title>Genome sequencing and assembly of Indian major carp, Cirrhinus mrigala (Hamilton, 1822).</title>
        <authorList>
            <person name="Mohindra V."/>
            <person name="Chowdhury L.M."/>
            <person name="Lal K."/>
            <person name="Jena J.K."/>
        </authorList>
    </citation>
    <scope>NUCLEOTIDE SEQUENCE [LARGE SCALE GENOMIC DNA]</scope>
    <source>
        <strain evidence="5">CM1030</strain>
        <tissue evidence="5">Blood</tissue>
    </source>
</reference>
<dbReference type="Proteomes" id="UP001529510">
    <property type="component" value="Unassembled WGS sequence"/>
</dbReference>
<comment type="caution">
    <text evidence="5">The sequence shown here is derived from an EMBL/GenBank/DDBJ whole genome shotgun (WGS) entry which is preliminary data.</text>
</comment>
<name>A0ABD0MVW9_CIRMR</name>
<dbReference type="PROSITE" id="PS50835">
    <property type="entry name" value="IG_LIKE"/>
    <property type="match status" value="1"/>
</dbReference>
<evidence type="ECO:0000313" key="5">
    <source>
        <dbReference type="EMBL" id="KAL0153700.1"/>
    </source>
</evidence>
<dbReference type="InterPro" id="IPR007110">
    <property type="entry name" value="Ig-like_dom"/>
</dbReference>
<comment type="subcellular location">
    <subcellularLocation>
        <location evidence="1">Membrane</location>
    </subcellularLocation>
</comment>
<dbReference type="InterPro" id="IPR036179">
    <property type="entry name" value="Ig-like_dom_sf"/>
</dbReference>
<dbReference type="GO" id="GO:0016020">
    <property type="term" value="C:membrane"/>
    <property type="evidence" value="ECO:0007669"/>
    <property type="project" value="UniProtKB-SubCell"/>
</dbReference>
<protein>
    <recommendedName>
        <fullName evidence="4">Ig-like domain-containing protein</fullName>
    </recommendedName>
</protein>
<dbReference type="SMART" id="SM00409">
    <property type="entry name" value="IG"/>
    <property type="match status" value="1"/>
</dbReference>
<dbReference type="PANTHER" id="PTHR11860">
    <property type="entry name" value="POLYMERIC-IMMUNOGLOBULIN RECEPTOR"/>
    <property type="match status" value="1"/>
</dbReference>
<sequence length="101" mass="11716">AECDFGWLNHILTVQTGGSVTIPCHYDEKYKQQKKYWYSEIDNIYRNTTEKNLSVIDDPDQSLFTVTMRNLQNKHTGTYGCVVDIQGQLAVTYELYIEVQS</sequence>
<keyword evidence="3" id="KW-0472">Membrane</keyword>
<feature type="non-terminal residue" evidence="5">
    <location>
        <position position="1"/>
    </location>
</feature>
<dbReference type="InterPro" id="IPR013106">
    <property type="entry name" value="Ig_V-set"/>
</dbReference>
<evidence type="ECO:0000256" key="1">
    <source>
        <dbReference type="ARBA" id="ARBA00004370"/>
    </source>
</evidence>
<dbReference type="EMBL" id="JAMKFB020000080">
    <property type="protein sequence ID" value="KAL0153700.1"/>
    <property type="molecule type" value="Genomic_DNA"/>
</dbReference>